<dbReference type="CDD" id="cd00063">
    <property type="entry name" value="FN3"/>
    <property type="match status" value="3"/>
</dbReference>
<keyword evidence="3" id="KW-1133">Transmembrane helix</keyword>
<dbReference type="SMART" id="SM00060">
    <property type="entry name" value="FN3"/>
    <property type="match status" value="3"/>
</dbReference>
<proteinExistence type="predicted"/>
<keyword evidence="3" id="KW-0812">Transmembrane</keyword>
<evidence type="ECO:0000259" key="4">
    <source>
        <dbReference type="PROSITE" id="PS50853"/>
    </source>
</evidence>
<evidence type="ECO:0000256" key="3">
    <source>
        <dbReference type="SAM" id="Phobius"/>
    </source>
</evidence>
<evidence type="ECO:0000256" key="1">
    <source>
        <dbReference type="ARBA" id="ARBA00022729"/>
    </source>
</evidence>
<feature type="domain" description="Fibronectin type-III" evidence="4">
    <location>
        <begin position="239"/>
        <end position="339"/>
    </location>
</feature>
<dbReference type="Pfam" id="PF16656">
    <property type="entry name" value="Pur_ac_phosph_N"/>
    <property type="match status" value="1"/>
</dbReference>
<feature type="transmembrane region" description="Helical" evidence="3">
    <location>
        <begin position="47"/>
        <end position="70"/>
    </location>
</feature>
<dbReference type="InterPro" id="IPR008963">
    <property type="entry name" value="Purple_acid_Pase-like_N"/>
</dbReference>
<dbReference type="GO" id="GO:0046872">
    <property type="term" value="F:metal ion binding"/>
    <property type="evidence" value="ECO:0007669"/>
    <property type="project" value="InterPro"/>
</dbReference>
<gene>
    <name evidence="5" type="ORF">COX22_01160</name>
</gene>
<protein>
    <recommendedName>
        <fullName evidence="4">Fibronectin type-III domain-containing protein</fullName>
    </recommendedName>
</protein>
<dbReference type="SUPFAM" id="SSF49363">
    <property type="entry name" value="Purple acid phosphatase, N-terminal domain"/>
    <property type="match status" value="1"/>
</dbReference>
<feature type="domain" description="Fibronectin type-III" evidence="4">
    <location>
        <begin position="93"/>
        <end position="182"/>
    </location>
</feature>
<dbReference type="SUPFAM" id="SSF49265">
    <property type="entry name" value="Fibronectin type III"/>
    <property type="match status" value="1"/>
</dbReference>
<dbReference type="PANTHER" id="PTHR22953:SF153">
    <property type="entry name" value="PURPLE ACID PHOSPHATASE"/>
    <property type="match status" value="1"/>
</dbReference>
<dbReference type="Proteomes" id="UP000230729">
    <property type="component" value="Unassembled WGS sequence"/>
</dbReference>
<dbReference type="AlphaFoldDB" id="A0A2G9ZLG9"/>
<organism evidence="5 6">
    <name type="scientific">Candidatus Falkowbacteria bacterium CG23_combo_of_CG06-09_8_20_14_all_49_15</name>
    <dbReference type="NCBI Taxonomy" id="1974572"/>
    <lineage>
        <taxon>Bacteria</taxon>
        <taxon>Candidatus Falkowiibacteriota</taxon>
    </lineage>
</organism>
<dbReference type="EMBL" id="PCSD01000025">
    <property type="protein sequence ID" value="PIP34017.1"/>
    <property type="molecule type" value="Genomic_DNA"/>
</dbReference>
<dbReference type="InterPro" id="IPR003961">
    <property type="entry name" value="FN3_dom"/>
</dbReference>
<dbReference type="GO" id="GO:0003993">
    <property type="term" value="F:acid phosphatase activity"/>
    <property type="evidence" value="ECO:0007669"/>
    <property type="project" value="InterPro"/>
</dbReference>
<dbReference type="InterPro" id="IPR036116">
    <property type="entry name" value="FN3_sf"/>
</dbReference>
<comment type="caution">
    <text evidence="5">The sequence shown here is derived from an EMBL/GenBank/DDBJ whole genome shotgun (WGS) entry which is preliminary data.</text>
</comment>
<dbReference type="InterPro" id="IPR015914">
    <property type="entry name" value="PAPs_N"/>
</dbReference>
<evidence type="ECO:0000256" key="2">
    <source>
        <dbReference type="SAM" id="MobiDB-lite"/>
    </source>
</evidence>
<dbReference type="PROSITE" id="PS50853">
    <property type="entry name" value="FN3"/>
    <property type="match status" value="2"/>
</dbReference>
<feature type="region of interest" description="Disordered" evidence="2">
    <location>
        <begin position="182"/>
        <end position="202"/>
    </location>
</feature>
<keyword evidence="3" id="KW-0472">Membrane</keyword>
<dbReference type="InterPro" id="IPR039331">
    <property type="entry name" value="PAPs-like"/>
</dbReference>
<sequence>MTARPFLAIFLDKPSRNVLYYSQQINFGFSGSAKTPKVRGFHMKKNFLLVNLVVLLFMIFFCLGIGLYFAQKMSALFRPAAAEETEEDKTPPAISDIKIGQTTATSTLITWQTDEQSDSLVNFGLDKRYGVSRDPRFDKTSHEILLDELLPATTYYFRVISSDAAGNQGISSDYIFTTAGEEEQKKGAGSEGVSGEGKKGEGQTIVEETKEILQKITTEQSLVVLQAEIRETAEANIEPPTIILDLAEVEVGVDWARISWETDKEGNSIVAIASEADYRPDRENPYDWKIGEPDIYSLAHEVLIKNLRPATTYHFQVSSQSVLGLTGRSRDKTFRTKSVQPEIYNISITKIEEEAATISFVTNVPCSSILEYVNMESGRAKLEGNTSFITVHSVRLTNLIYDTYYSVVIRVESEEGEKSQSEALTFLTIKDKLPPAIAKVNTESTLYPGSENKIQTIASWETDELSACQFFYHQGLIVVDEGLSLPKESEYSTKHVQVATSFLPATVYKFWLVCADEVGNEARSQDFTLLTPTREESIIDIIIKNFESTFGWVKKFGK</sequence>
<accession>A0A2G9ZLG9</accession>
<dbReference type="PANTHER" id="PTHR22953">
    <property type="entry name" value="ACID PHOSPHATASE RELATED"/>
    <property type="match status" value="1"/>
</dbReference>
<dbReference type="Gene3D" id="2.60.40.380">
    <property type="entry name" value="Purple acid phosphatase-like, N-terminal"/>
    <property type="match status" value="1"/>
</dbReference>
<dbReference type="InterPro" id="IPR013783">
    <property type="entry name" value="Ig-like_fold"/>
</dbReference>
<name>A0A2G9ZLG9_9BACT</name>
<evidence type="ECO:0000313" key="5">
    <source>
        <dbReference type="EMBL" id="PIP34017.1"/>
    </source>
</evidence>
<evidence type="ECO:0000313" key="6">
    <source>
        <dbReference type="Proteomes" id="UP000230729"/>
    </source>
</evidence>
<reference evidence="5 6" key="1">
    <citation type="submission" date="2017-09" db="EMBL/GenBank/DDBJ databases">
        <title>Depth-based differentiation of microbial function through sediment-hosted aquifers and enrichment of novel symbionts in the deep terrestrial subsurface.</title>
        <authorList>
            <person name="Probst A.J."/>
            <person name="Ladd B."/>
            <person name="Jarett J.K."/>
            <person name="Geller-Mcgrath D.E."/>
            <person name="Sieber C.M."/>
            <person name="Emerson J.B."/>
            <person name="Anantharaman K."/>
            <person name="Thomas B.C."/>
            <person name="Malmstrom R."/>
            <person name="Stieglmeier M."/>
            <person name="Klingl A."/>
            <person name="Woyke T."/>
            <person name="Ryan C.M."/>
            <person name="Banfield J.F."/>
        </authorList>
    </citation>
    <scope>NUCLEOTIDE SEQUENCE [LARGE SCALE GENOMIC DNA]</scope>
    <source>
        <strain evidence="5">CG23_combo_of_CG06-09_8_20_14_all_49_15</strain>
    </source>
</reference>
<keyword evidence="1" id="KW-0732">Signal</keyword>
<dbReference type="Gene3D" id="2.60.40.10">
    <property type="entry name" value="Immunoglobulins"/>
    <property type="match status" value="1"/>
</dbReference>